<dbReference type="AlphaFoldDB" id="A0A3S4Y8D5"/>
<dbReference type="KEGG" id="piv:NCTC13079_01581"/>
<dbReference type="Proteomes" id="UP000269544">
    <property type="component" value="Chromosome"/>
</dbReference>
<organism evidence="2 3">
    <name type="scientific">Aedoeadaptatus ivorii</name>
    <dbReference type="NCBI Taxonomy" id="54006"/>
    <lineage>
        <taxon>Bacteria</taxon>
        <taxon>Bacillati</taxon>
        <taxon>Bacillota</taxon>
        <taxon>Tissierellia</taxon>
        <taxon>Tissierellales</taxon>
        <taxon>Peptoniphilaceae</taxon>
        <taxon>Aedoeadaptatus</taxon>
    </lineage>
</organism>
<dbReference type="RefSeq" id="WP_126466261.1">
    <property type="nucleotide sequence ID" value="NZ_JAUSWF010000005.1"/>
</dbReference>
<feature type="transmembrane region" description="Helical" evidence="1">
    <location>
        <begin position="58"/>
        <end position="81"/>
    </location>
</feature>
<evidence type="ECO:0000313" key="2">
    <source>
        <dbReference type="EMBL" id="VEJ36375.1"/>
    </source>
</evidence>
<dbReference type="PANTHER" id="PTHR37314">
    <property type="entry name" value="SLR0142 PROTEIN"/>
    <property type="match status" value="1"/>
</dbReference>
<keyword evidence="3" id="KW-1185">Reference proteome</keyword>
<dbReference type="Pfam" id="PF06912">
    <property type="entry name" value="DUF1275"/>
    <property type="match status" value="1"/>
</dbReference>
<feature type="transmembrane region" description="Helical" evidence="1">
    <location>
        <begin position="198"/>
        <end position="214"/>
    </location>
</feature>
<name>A0A3S4Y8D5_9FIRM</name>
<feature type="transmembrane region" description="Helical" evidence="1">
    <location>
        <begin position="93"/>
        <end position="112"/>
    </location>
</feature>
<evidence type="ECO:0000313" key="3">
    <source>
        <dbReference type="Proteomes" id="UP000269544"/>
    </source>
</evidence>
<dbReference type="EMBL" id="LR134523">
    <property type="protein sequence ID" value="VEJ36375.1"/>
    <property type="molecule type" value="Genomic_DNA"/>
</dbReference>
<protein>
    <submittedName>
        <fullName evidence="2">Predicted membrane protein</fullName>
    </submittedName>
</protein>
<gene>
    <name evidence="2" type="ORF">NCTC13079_01581</name>
</gene>
<reference evidence="2 3" key="1">
    <citation type="submission" date="2018-12" db="EMBL/GenBank/DDBJ databases">
        <authorList>
            <consortium name="Pathogen Informatics"/>
        </authorList>
    </citation>
    <scope>NUCLEOTIDE SEQUENCE [LARGE SCALE GENOMIC DNA]</scope>
    <source>
        <strain evidence="2 3">NCTC13079</strain>
    </source>
</reference>
<dbReference type="InterPro" id="IPR010699">
    <property type="entry name" value="DUF1275"/>
</dbReference>
<accession>A0A3S4Y8D5</accession>
<dbReference type="PANTHER" id="PTHR37314:SF4">
    <property type="entry name" value="UPF0700 TRANSMEMBRANE PROTEIN YOAK"/>
    <property type="match status" value="1"/>
</dbReference>
<evidence type="ECO:0000256" key="1">
    <source>
        <dbReference type="SAM" id="Phobius"/>
    </source>
</evidence>
<proteinExistence type="predicted"/>
<feature type="transmembrane region" description="Helical" evidence="1">
    <location>
        <begin position="172"/>
        <end position="191"/>
    </location>
</feature>
<keyword evidence="1" id="KW-0812">Transmembrane</keyword>
<dbReference type="OrthoDB" id="7057004at2"/>
<keyword evidence="1" id="KW-1133">Transmembrane helix</keyword>
<sequence>MARREVSESLIFATFLTLAGGLQDSYSYALRGKVFVNALTGNVVLLALNVVEGNGAQILHFLFAILSFALGVYVSAHFGFLKRRALKLKWQQQVLFFEILILCAVGLIPVAFNDIANGMMAFSCGMQVNAFREFADIRFATTMCVGNMRTVMDNLAGFRLTKKRSHLKKSGVVFYIVFVFFTGAALGGLLFSHMGLKTIWVSALFLAIAFVLLMKDETVL</sequence>
<keyword evidence="1" id="KW-0472">Membrane</keyword>